<evidence type="ECO:0000313" key="2">
    <source>
        <dbReference type="Proteomes" id="UP000054217"/>
    </source>
</evidence>
<keyword evidence="2" id="KW-1185">Reference proteome</keyword>
<evidence type="ECO:0000313" key="1">
    <source>
        <dbReference type="EMBL" id="KIN97793.1"/>
    </source>
</evidence>
<organism evidence="1 2">
    <name type="scientific">Pisolithus tinctorius Marx 270</name>
    <dbReference type="NCBI Taxonomy" id="870435"/>
    <lineage>
        <taxon>Eukaryota</taxon>
        <taxon>Fungi</taxon>
        <taxon>Dikarya</taxon>
        <taxon>Basidiomycota</taxon>
        <taxon>Agaricomycotina</taxon>
        <taxon>Agaricomycetes</taxon>
        <taxon>Agaricomycetidae</taxon>
        <taxon>Boletales</taxon>
        <taxon>Sclerodermatineae</taxon>
        <taxon>Pisolithaceae</taxon>
        <taxon>Pisolithus</taxon>
    </lineage>
</organism>
<gene>
    <name evidence="1" type="ORF">M404DRAFT_159553</name>
</gene>
<reference evidence="1 2" key="1">
    <citation type="submission" date="2014-04" db="EMBL/GenBank/DDBJ databases">
        <authorList>
            <consortium name="DOE Joint Genome Institute"/>
            <person name="Kuo A."/>
            <person name="Kohler A."/>
            <person name="Costa M.D."/>
            <person name="Nagy L.G."/>
            <person name="Floudas D."/>
            <person name="Copeland A."/>
            <person name="Barry K.W."/>
            <person name="Cichocki N."/>
            <person name="Veneault-Fourrey C."/>
            <person name="LaButti K."/>
            <person name="Lindquist E.A."/>
            <person name="Lipzen A."/>
            <person name="Lundell T."/>
            <person name="Morin E."/>
            <person name="Murat C."/>
            <person name="Sun H."/>
            <person name="Tunlid A."/>
            <person name="Henrissat B."/>
            <person name="Grigoriev I.V."/>
            <person name="Hibbett D.S."/>
            <person name="Martin F."/>
            <person name="Nordberg H.P."/>
            <person name="Cantor M.N."/>
            <person name="Hua S.X."/>
        </authorList>
    </citation>
    <scope>NUCLEOTIDE SEQUENCE [LARGE SCALE GENOMIC DNA]</scope>
    <source>
        <strain evidence="1 2">Marx 270</strain>
    </source>
</reference>
<protein>
    <recommendedName>
        <fullName evidence="3">DDE Tnp4 domain-containing protein</fullName>
    </recommendedName>
</protein>
<dbReference type="AlphaFoldDB" id="A0A0C3NR54"/>
<name>A0A0C3NR54_PISTI</name>
<dbReference type="HOGENOM" id="CLU_040082_6_1_1"/>
<dbReference type="EMBL" id="KN832024">
    <property type="protein sequence ID" value="KIN97793.1"/>
    <property type="molecule type" value="Genomic_DNA"/>
</dbReference>
<evidence type="ECO:0008006" key="3">
    <source>
        <dbReference type="Google" id="ProtNLM"/>
    </source>
</evidence>
<sequence length="89" mass="10173">MSVTGLTIGHVGECFQWSNEIISWYFHKMLFISSSSPFYSTYIKMPGAGDVQPKIRGDKRFWPYFKDVIGALDGSHIHAAPLLEDWVVY</sequence>
<proteinExistence type="predicted"/>
<dbReference type="Proteomes" id="UP000054217">
    <property type="component" value="Unassembled WGS sequence"/>
</dbReference>
<dbReference type="InParanoid" id="A0A0C3NR54"/>
<accession>A0A0C3NR54</accession>
<dbReference type="OrthoDB" id="974998at2759"/>
<reference evidence="2" key="2">
    <citation type="submission" date="2015-01" db="EMBL/GenBank/DDBJ databases">
        <title>Evolutionary Origins and Diversification of the Mycorrhizal Mutualists.</title>
        <authorList>
            <consortium name="DOE Joint Genome Institute"/>
            <consortium name="Mycorrhizal Genomics Consortium"/>
            <person name="Kohler A."/>
            <person name="Kuo A."/>
            <person name="Nagy L.G."/>
            <person name="Floudas D."/>
            <person name="Copeland A."/>
            <person name="Barry K.W."/>
            <person name="Cichocki N."/>
            <person name="Veneault-Fourrey C."/>
            <person name="LaButti K."/>
            <person name="Lindquist E.A."/>
            <person name="Lipzen A."/>
            <person name="Lundell T."/>
            <person name="Morin E."/>
            <person name="Murat C."/>
            <person name="Riley R."/>
            <person name="Ohm R."/>
            <person name="Sun H."/>
            <person name="Tunlid A."/>
            <person name="Henrissat B."/>
            <person name="Grigoriev I.V."/>
            <person name="Hibbett D.S."/>
            <person name="Martin F."/>
        </authorList>
    </citation>
    <scope>NUCLEOTIDE SEQUENCE [LARGE SCALE GENOMIC DNA]</scope>
    <source>
        <strain evidence="2">Marx 270</strain>
    </source>
</reference>